<evidence type="ECO:0000313" key="1">
    <source>
        <dbReference type="EMBL" id="KAJ2776660.1"/>
    </source>
</evidence>
<feature type="non-terminal residue" evidence="1">
    <location>
        <position position="1"/>
    </location>
</feature>
<sequence length="517" mass="55395">CVREDALLTVVEEMIRRLVDPLLKRDDDADSKVARGSVPNYEWATKSLNAIVVKILDKADRTTVYVVLIRLLQSSMAVPVPNPPPTDSDTQRVEFGDLAMRCLWRLTKPLEQELQVQFGDLVASGITNVPASVGSPEFGDIRKHPFIRIDPILRITHRFFEHVPDREWRKREDRSAWMFGDLPKRTVKTIGHMALCRLRGLVWQFTGLILHDVITEHPGLIHPPPLSKFPEGSPAQDSDPAMLGWLSDVHTKMSQASETWAYLQSSLSTFDESYARPTVSQLMAALRVAQAAADDDGDSDDDSSSVTVGGLGAGAPPAYARDSRPGSVVSSSSPLMQARQPLGMSAVAASERAQSPALAASRTLQGYAAPNRAASPMYSSSVSATGGGSAVHSPSQIHASLGSRPVSGYANMPSYTAGAASAASAAGAGGMSSQERLRALRERIHGSQSSAARTNLSPQMEQATISPASAFAPAQAPVAPANPPPQNRPAGSSDGVPNMDDIRARIARMRSSLRDPK</sequence>
<evidence type="ECO:0000313" key="2">
    <source>
        <dbReference type="Proteomes" id="UP001140066"/>
    </source>
</evidence>
<reference evidence="1" key="1">
    <citation type="submission" date="2022-07" db="EMBL/GenBank/DDBJ databases">
        <title>Phylogenomic reconstructions and comparative analyses of Kickxellomycotina fungi.</title>
        <authorList>
            <person name="Reynolds N.K."/>
            <person name="Stajich J.E."/>
            <person name="Barry K."/>
            <person name="Grigoriev I.V."/>
            <person name="Crous P."/>
            <person name="Smith M.E."/>
        </authorList>
    </citation>
    <scope>NUCLEOTIDE SEQUENCE</scope>
    <source>
        <strain evidence="1">BCRC 34191</strain>
    </source>
</reference>
<dbReference type="EMBL" id="JANBUK010001918">
    <property type="protein sequence ID" value="KAJ2776660.1"/>
    <property type="molecule type" value="Genomic_DNA"/>
</dbReference>
<organism evidence="1 2">
    <name type="scientific">Coemansia linderi</name>
    <dbReference type="NCBI Taxonomy" id="2663919"/>
    <lineage>
        <taxon>Eukaryota</taxon>
        <taxon>Fungi</taxon>
        <taxon>Fungi incertae sedis</taxon>
        <taxon>Zoopagomycota</taxon>
        <taxon>Kickxellomycotina</taxon>
        <taxon>Kickxellomycetes</taxon>
        <taxon>Kickxellales</taxon>
        <taxon>Kickxellaceae</taxon>
        <taxon>Coemansia</taxon>
    </lineage>
</organism>
<proteinExistence type="predicted"/>
<protein>
    <submittedName>
        <fullName evidence="1">Uncharacterized protein</fullName>
    </submittedName>
</protein>
<name>A0ACC1K9N3_9FUNG</name>
<gene>
    <name evidence="1" type="ORF">GGI18_004310</name>
</gene>
<dbReference type="Proteomes" id="UP001140066">
    <property type="component" value="Unassembled WGS sequence"/>
</dbReference>
<comment type="caution">
    <text evidence="1">The sequence shown here is derived from an EMBL/GenBank/DDBJ whole genome shotgun (WGS) entry which is preliminary data.</text>
</comment>
<accession>A0ACC1K9N3</accession>
<keyword evidence="2" id="KW-1185">Reference proteome</keyword>